<feature type="region of interest" description="Disordered" evidence="1">
    <location>
        <begin position="22"/>
        <end position="108"/>
    </location>
</feature>
<evidence type="ECO:0000313" key="3">
    <source>
        <dbReference type="Proteomes" id="UP001066276"/>
    </source>
</evidence>
<proteinExistence type="predicted"/>
<reference evidence="2" key="1">
    <citation type="journal article" date="2022" name="bioRxiv">
        <title>Sequencing and chromosome-scale assembly of the giantPleurodeles waltlgenome.</title>
        <authorList>
            <person name="Brown T."/>
            <person name="Elewa A."/>
            <person name="Iarovenko S."/>
            <person name="Subramanian E."/>
            <person name="Araus A.J."/>
            <person name="Petzold A."/>
            <person name="Susuki M."/>
            <person name="Suzuki K.-i.T."/>
            <person name="Hayashi T."/>
            <person name="Toyoda A."/>
            <person name="Oliveira C."/>
            <person name="Osipova E."/>
            <person name="Leigh N.D."/>
            <person name="Simon A."/>
            <person name="Yun M.H."/>
        </authorList>
    </citation>
    <scope>NUCLEOTIDE SEQUENCE</scope>
    <source>
        <strain evidence="2">20211129_DDA</strain>
        <tissue evidence="2">Liver</tissue>
    </source>
</reference>
<gene>
    <name evidence="2" type="ORF">NDU88_003974</name>
</gene>
<protein>
    <submittedName>
        <fullName evidence="2">Uncharacterized protein</fullName>
    </submittedName>
</protein>
<organism evidence="2 3">
    <name type="scientific">Pleurodeles waltl</name>
    <name type="common">Iberian ribbed newt</name>
    <dbReference type="NCBI Taxonomy" id="8319"/>
    <lineage>
        <taxon>Eukaryota</taxon>
        <taxon>Metazoa</taxon>
        <taxon>Chordata</taxon>
        <taxon>Craniata</taxon>
        <taxon>Vertebrata</taxon>
        <taxon>Euteleostomi</taxon>
        <taxon>Amphibia</taxon>
        <taxon>Batrachia</taxon>
        <taxon>Caudata</taxon>
        <taxon>Salamandroidea</taxon>
        <taxon>Salamandridae</taxon>
        <taxon>Pleurodelinae</taxon>
        <taxon>Pleurodeles</taxon>
    </lineage>
</organism>
<name>A0AAV7NI86_PLEWA</name>
<accession>A0AAV7NI86</accession>
<comment type="caution">
    <text evidence="2">The sequence shown here is derived from an EMBL/GenBank/DDBJ whole genome shotgun (WGS) entry which is preliminary data.</text>
</comment>
<dbReference type="AlphaFoldDB" id="A0AAV7NI86"/>
<dbReference type="Proteomes" id="UP001066276">
    <property type="component" value="Chromosome 8"/>
</dbReference>
<dbReference type="EMBL" id="JANPWB010000012">
    <property type="protein sequence ID" value="KAJ1115752.1"/>
    <property type="molecule type" value="Genomic_DNA"/>
</dbReference>
<evidence type="ECO:0000256" key="1">
    <source>
        <dbReference type="SAM" id="MobiDB-lite"/>
    </source>
</evidence>
<sequence>MGGRGRATKQDGRLERELCAVAIPEGRRGEKTAGQHTGSGAPPPLQQRRHGIMPGDPVGAGRKTGNSRLAPGRKGLAKGAESRLRKTGGGVPAAARSQLNRPWGLREP</sequence>
<keyword evidence="3" id="KW-1185">Reference proteome</keyword>
<evidence type="ECO:0000313" key="2">
    <source>
        <dbReference type="EMBL" id="KAJ1115752.1"/>
    </source>
</evidence>